<dbReference type="PANTHER" id="PTHR13296">
    <property type="entry name" value="BCAS2 PROTEIN"/>
    <property type="match status" value="1"/>
</dbReference>
<organism evidence="9 10">
    <name type="scientific">Moelleriella libera RCEF 2490</name>
    <dbReference type="NCBI Taxonomy" id="1081109"/>
    <lineage>
        <taxon>Eukaryota</taxon>
        <taxon>Fungi</taxon>
        <taxon>Dikarya</taxon>
        <taxon>Ascomycota</taxon>
        <taxon>Pezizomycotina</taxon>
        <taxon>Sordariomycetes</taxon>
        <taxon>Hypocreomycetidae</taxon>
        <taxon>Hypocreales</taxon>
        <taxon>Clavicipitaceae</taxon>
        <taxon>Moelleriella</taxon>
    </lineage>
</organism>
<evidence type="ECO:0000313" key="9">
    <source>
        <dbReference type="EMBL" id="KZZ91082.1"/>
    </source>
</evidence>
<comment type="similarity">
    <text evidence="2">Belongs to the SPF27 family.</text>
</comment>
<dbReference type="GO" id="GO:0071011">
    <property type="term" value="C:precatalytic spliceosome"/>
    <property type="evidence" value="ECO:0007669"/>
    <property type="project" value="TreeGrafter"/>
</dbReference>
<evidence type="ECO:0000256" key="3">
    <source>
        <dbReference type="ARBA" id="ARBA00022664"/>
    </source>
</evidence>
<evidence type="ECO:0000256" key="4">
    <source>
        <dbReference type="ARBA" id="ARBA00022728"/>
    </source>
</evidence>
<dbReference type="InterPro" id="IPR008409">
    <property type="entry name" value="SPF27"/>
</dbReference>
<evidence type="ECO:0000256" key="6">
    <source>
        <dbReference type="ARBA" id="ARBA00023242"/>
    </source>
</evidence>
<evidence type="ECO:0000313" key="10">
    <source>
        <dbReference type="Proteomes" id="UP000078544"/>
    </source>
</evidence>
<sequence>MSVPAYHDSLPCACAPPFKSLSLSLGLSHIEPAPSVPALEAAKALIAAELSHHPPPSPSSSKSASSANPYAHLTSPSPLDTTRYEAQDPSSSRASPNDVEPPLRRAYTSAAYLASRVQNLQLLDAYGANAWLLSNHHLENQLRALERELAQTRRDMDEVNIKRARRQELVKAELHALEDTWKKGVGRVLETEVAVHEIQAQIRDELRKRSSVHK</sequence>
<dbReference type="EMBL" id="AZGY01000019">
    <property type="protein sequence ID" value="KZZ91082.1"/>
    <property type="molecule type" value="Genomic_DNA"/>
</dbReference>
<dbReference type="PANTHER" id="PTHR13296:SF0">
    <property type="entry name" value="PRE-MRNA-SPLICING FACTOR SPF27"/>
    <property type="match status" value="1"/>
</dbReference>
<dbReference type="GO" id="GO:0008380">
    <property type="term" value="P:RNA splicing"/>
    <property type="evidence" value="ECO:0007669"/>
    <property type="project" value="UniProtKB-KW"/>
</dbReference>
<keyword evidence="4" id="KW-0747">Spliceosome</keyword>
<keyword evidence="7" id="KW-0175">Coiled coil</keyword>
<feature type="region of interest" description="Disordered" evidence="8">
    <location>
        <begin position="51"/>
        <end position="102"/>
    </location>
</feature>
<reference evidence="9 10" key="1">
    <citation type="journal article" date="2016" name="Genome Biol. Evol.">
        <title>Divergent and convergent evolution of fungal pathogenicity.</title>
        <authorList>
            <person name="Shang Y."/>
            <person name="Xiao G."/>
            <person name="Zheng P."/>
            <person name="Cen K."/>
            <person name="Zhan S."/>
            <person name="Wang C."/>
        </authorList>
    </citation>
    <scope>NUCLEOTIDE SEQUENCE [LARGE SCALE GENOMIC DNA]</scope>
    <source>
        <strain evidence="9 10">RCEF 2490</strain>
    </source>
</reference>
<dbReference type="GO" id="GO:0006397">
    <property type="term" value="P:mRNA processing"/>
    <property type="evidence" value="ECO:0007669"/>
    <property type="project" value="UniProtKB-KW"/>
</dbReference>
<evidence type="ECO:0000256" key="5">
    <source>
        <dbReference type="ARBA" id="ARBA00023187"/>
    </source>
</evidence>
<evidence type="ECO:0000256" key="2">
    <source>
        <dbReference type="ARBA" id="ARBA00010788"/>
    </source>
</evidence>
<protein>
    <submittedName>
        <fullName evidence="9">Breast carcinoma amplified sequence 2</fullName>
    </submittedName>
</protein>
<proteinExistence type="inferred from homology"/>
<dbReference type="Pfam" id="PF05700">
    <property type="entry name" value="BCAS2"/>
    <property type="match status" value="1"/>
</dbReference>
<evidence type="ECO:0000256" key="7">
    <source>
        <dbReference type="SAM" id="Coils"/>
    </source>
</evidence>
<dbReference type="OrthoDB" id="205794at2759"/>
<dbReference type="GO" id="GO:0071013">
    <property type="term" value="C:catalytic step 2 spliceosome"/>
    <property type="evidence" value="ECO:0007669"/>
    <property type="project" value="TreeGrafter"/>
</dbReference>
<keyword evidence="6" id="KW-0539">Nucleus</keyword>
<evidence type="ECO:0000256" key="8">
    <source>
        <dbReference type="SAM" id="MobiDB-lite"/>
    </source>
</evidence>
<accession>A0A167YAU3</accession>
<feature type="coiled-coil region" evidence="7">
    <location>
        <begin position="128"/>
        <end position="162"/>
    </location>
</feature>
<keyword evidence="5" id="KW-0508">mRNA splicing</keyword>
<keyword evidence="3" id="KW-0507">mRNA processing</keyword>
<dbReference type="Proteomes" id="UP000078544">
    <property type="component" value="Unassembled WGS sequence"/>
</dbReference>
<dbReference type="GO" id="GO:0000974">
    <property type="term" value="C:Prp19 complex"/>
    <property type="evidence" value="ECO:0007669"/>
    <property type="project" value="TreeGrafter"/>
</dbReference>
<comment type="caution">
    <text evidence="9">The sequence shown here is derived from an EMBL/GenBank/DDBJ whole genome shotgun (WGS) entry which is preliminary data.</text>
</comment>
<evidence type="ECO:0000256" key="1">
    <source>
        <dbReference type="ARBA" id="ARBA00004123"/>
    </source>
</evidence>
<name>A0A167YAU3_9HYPO</name>
<gene>
    <name evidence="9" type="ORF">AAL_06823</name>
</gene>
<dbReference type="AlphaFoldDB" id="A0A167YAU3"/>
<comment type="subcellular location">
    <subcellularLocation>
        <location evidence="1">Nucleus</location>
    </subcellularLocation>
</comment>
<keyword evidence="10" id="KW-1185">Reference proteome</keyword>
<dbReference type="STRING" id="1081109.A0A167YAU3"/>